<keyword evidence="2" id="KW-1185">Reference proteome</keyword>
<evidence type="ECO:0000313" key="1">
    <source>
        <dbReference type="EMBL" id="CAD7006165.1"/>
    </source>
</evidence>
<feature type="non-terminal residue" evidence="1">
    <location>
        <position position="1"/>
    </location>
</feature>
<gene>
    <name evidence="1" type="ORF">CCAP1982_LOCUS14492</name>
</gene>
<organism evidence="1 2">
    <name type="scientific">Ceratitis capitata</name>
    <name type="common">Mediterranean fruit fly</name>
    <name type="synonym">Tephritis capitata</name>
    <dbReference type="NCBI Taxonomy" id="7213"/>
    <lineage>
        <taxon>Eukaryota</taxon>
        <taxon>Metazoa</taxon>
        <taxon>Ecdysozoa</taxon>
        <taxon>Arthropoda</taxon>
        <taxon>Hexapoda</taxon>
        <taxon>Insecta</taxon>
        <taxon>Pterygota</taxon>
        <taxon>Neoptera</taxon>
        <taxon>Endopterygota</taxon>
        <taxon>Diptera</taxon>
        <taxon>Brachycera</taxon>
        <taxon>Muscomorpha</taxon>
        <taxon>Tephritoidea</taxon>
        <taxon>Tephritidae</taxon>
        <taxon>Ceratitis</taxon>
        <taxon>Ceratitis</taxon>
    </lineage>
</organism>
<dbReference type="Proteomes" id="UP000606786">
    <property type="component" value="Unassembled WGS sequence"/>
</dbReference>
<sequence length="78" mass="8992">ILQESSIVLKKEVRFSRIRDPLFRTHYPVLSSRTVECRRKPNRGARNAVEIARADEVPSCAERAAMSYPGRNECEWMG</sequence>
<evidence type="ECO:0000313" key="2">
    <source>
        <dbReference type="Proteomes" id="UP000606786"/>
    </source>
</evidence>
<protein>
    <submittedName>
        <fullName evidence="1">(Mediterranean fruit fly) hypothetical protein</fullName>
    </submittedName>
</protein>
<dbReference type="AlphaFoldDB" id="A0A811V6W0"/>
<proteinExistence type="predicted"/>
<comment type="caution">
    <text evidence="1">The sequence shown here is derived from an EMBL/GenBank/DDBJ whole genome shotgun (WGS) entry which is preliminary data.</text>
</comment>
<accession>A0A811V6W0</accession>
<dbReference type="EMBL" id="CAJHJT010000034">
    <property type="protein sequence ID" value="CAD7006165.1"/>
    <property type="molecule type" value="Genomic_DNA"/>
</dbReference>
<reference evidence="1" key="1">
    <citation type="submission" date="2020-11" db="EMBL/GenBank/DDBJ databases">
        <authorList>
            <person name="Whitehead M."/>
        </authorList>
    </citation>
    <scope>NUCLEOTIDE SEQUENCE</scope>
    <source>
        <strain evidence="1">EGII</strain>
    </source>
</reference>
<name>A0A811V6W0_CERCA</name>